<evidence type="ECO:0000256" key="4">
    <source>
        <dbReference type="ARBA" id="ARBA00022989"/>
    </source>
</evidence>
<keyword evidence="8" id="KW-1185">Reference proteome</keyword>
<feature type="transmembrane region" description="Helical" evidence="6">
    <location>
        <begin position="269"/>
        <end position="291"/>
    </location>
</feature>
<evidence type="ECO:0000256" key="1">
    <source>
        <dbReference type="ARBA" id="ARBA00004651"/>
    </source>
</evidence>
<evidence type="ECO:0000256" key="5">
    <source>
        <dbReference type="ARBA" id="ARBA00023136"/>
    </source>
</evidence>
<dbReference type="PANTHER" id="PTHR30482">
    <property type="entry name" value="HIGH-AFFINITY BRANCHED-CHAIN AMINO ACID TRANSPORT SYSTEM PERMEASE"/>
    <property type="match status" value="1"/>
</dbReference>
<dbReference type="InterPro" id="IPR043428">
    <property type="entry name" value="LivM-like"/>
</dbReference>
<dbReference type="PANTHER" id="PTHR30482:SF10">
    <property type="entry name" value="HIGH-AFFINITY BRANCHED-CHAIN AMINO ACID TRANSPORT PROTEIN BRAE"/>
    <property type="match status" value="1"/>
</dbReference>
<dbReference type="GO" id="GO:0005886">
    <property type="term" value="C:plasma membrane"/>
    <property type="evidence" value="ECO:0007669"/>
    <property type="project" value="UniProtKB-SubCell"/>
</dbReference>
<evidence type="ECO:0000256" key="6">
    <source>
        <dbReference type="SAM" id="Phobius"/>
    </source>
</evidence>
<name>A0A2N3PNU8_9PROT</name>
<dbReference type="GO" id="GO:0015658">
    <property type="term" value="F:branched-chain amino acid transmembrane transporter activity"/>
    <property type="evidence" value="ECO:0007669"/>
    <property type="project" value="InterPro"/>
</dbReference>
<evidence type="ECO:0000256" key="3">
    <source>
        <dbReference type="ARBA" id="ARBA00022692"/>
    </source>
</evidence>
<reference evidence="8" key="1">
    <citation type="submission" date="2017-12" db="EMBL/GenBank/DDBJ databases">
        <title>Draft genome sequence of Telmatospirillum siberiense 26-4b1T, an acidotolerant peatland alphaproteobacterium potentially involved in sulfur cycling.</title>
        <authorList>
            <person name="Hausmann B."/>
            <person name="Pjevac P."/>
            <person name="Schreck K."/>
            <person name="Herbold C.W."/>
            <person name="Daims H."/>
            <person name="Wagner M."/>
            <person name="Pester M."/>
            <person name="Loy A."/>
        </authorList>
    </citation>
    <scope>NUCLEOTIDE SEQUENCE [LARGE SCALE GENOMIC DNA]</scope>
    <source>
        <strain evidence="8">26-4b1</strain>
    </source>
</reference>
<dbReference type="OrthoDB" id="9804361at2"/>
<feature type="transmembrane region" description="Helical" evidence="6">
    <location>
        <begin position="234"/>
        <end position="257"/>
    </location>
</feature>
<feature type="transmembrane region" description="Helical" evidence="6">
    <location>
        <begin position="102"/>
        <end position="124"/>
    </location>
</feature>
<dbReference type="InterPro" id="IPR001851">
    <property type="entry name" value="ABC_transp_permease"/>
</dbReference>
<dbReference type="Proteomes" id="UP000233293">
    <property type="component" value="Unassembled WGS sequence"/>
</dbReference>
<keyword evidence="4 6" id="KW-1133">Transmembrane helix</keyword>
<proteinExistence type="predicted"/>
<dbReference type="AlphaFoldDB" id="A0A2N3PNU8"/>
<feature type="transmembrane region" description="Helical" evidence="6">
    <location>
        <begin position="50"/>
        <end position="82"/>
    </location>
</feature>
<accession>A0A2N3PNU8</accession>
<feature type="transmembrane region" description="Helical" evidence="6">
    <location>
        <begin position="181"/>
        <end position="202"/>
    </location>
</feature>
<gene>
    <name evidence="7" type="ORF">CWS72_23470</name>
</gene>
<keyword evidence="5 6" id="KW-0472">Membrane</keyword>
<evidence type="ECO:0000313" key="7">
    <source>
        <dbReference type="EMBL" id="PKU22078.1"/>
    </source>
</evidence>
<keyword evidence="2" id="KW-1003">Cell membrane</keyword>
<evidence type="ECO:0000313" key="8">
    <source>
        <dbReference type="Proteomes" id="UP000233293"/>
    </source>
</evidence>
<feature type="transmembrane region" description="Helical" evidence="6">
    <location>
        <begin position="136"/>
        <end position="155"/>
    </location>
</feature>
<keyword evidence="3 6" id="KW-0812">Transmembrane</keyword>
<organism evidence="7 8">
    <name type="scientific">Telmatospirillum siberiense</name>
    <dbReference type="NCBI Taxonomy" id="382514"/>
    <lineage>
        <taxon>Bacteria</taxon>
        <taxon>Pseudomonadati</taxon>
        <taxon>Pseudomonadota</taxon>
        <taxon>Alphaproteobacteria</taxon>
        <taxon>Rhodospirillales</taxon>
        <taxon>Rhodospirillaceae</taxon>
        <taxon>Telmatospirillum</taxon>
    </lineage>
</organism>
<feature type="transmembrane region" description="Helical" evidence="6">
    <location>
        <begin position="298"/>
        <end position="321"/>
    </location>
</feature>
<evidence type="ECO:0000256" key="2">
    <source>
        <dbReference type="ARBA" id="ARBA00022475"/>
    </source>
</evidence>
<comment type="subcellular location">
    <subcellularLocation>
        <location evidence="1">Cell membrane</location>
        <topology evidence="1">Multi-pass membrane protein</topology>
    </subcellularLocation>
</comment>
<sequence length="352" mass="37999">MTAIIKYIKKITLSQNNDSEIKSALLLYAVLAVAPWCIEDWQRGEFARYFSYMLLAASVAWVWGHCGILCFCQALFFGMGAYAMGAVELGKLPFLPQINSMWMGLLLSILLATLTSYAIGRLFFSVKAMEGPQIALTTLAIGMIAENALTSWRFLGGENGLLGVPSLRFGLTGGPETNDALAAYLVGFGLFSTLSGLLIWIVRSRWGKTLRAIRNNGIRAEALGINVVHQQSKAFALGAVVAATAGAFFVTQFGFASPSLVGPALSTEAIIWVALGGKNLIVSACGGALLVRLAESWLTGYFEGFFPLVLGTAFLLVVVRLPRGVIGELLMARRNSRHTRSSNEMVVQKITE</sequence>
<protein>
    <submittedName>
        <fullName evidence="7">Branched-chain amino acid ABC transporter permease</fullName>
    </submittedName>
</protein>
<dbReference type="CDD" id="cd06581">
    <property type="entry name" value="TM_PBP1_LivM_like"/>
    <property type="match status" value="1"/>
</dbReference>
<comment type="caution">
    <text evidence="7">The sequence shown here is derived from an EMBL/GenBank/DDBJ whole genome shotgun (WGS) entry which is preliminary data.</text>
</comment>
<dbReference type="Pfam" id="PF02653">
    <property type="entry name" value="BPD_transp_2"/>
    <property type="match status" value="1"/>
</dbReference>
<dbReference type="RefSeq" id="WP_101253082.1">
    <property type="nucleotide sequence ID" value="NZ_PIUM01000038.1"/>
</dbReference>
<dbReference type="EMBL" id="PIUM01000038">
    <property type="protein sequence ID" value="PKU22078.1"/>
    <property type="molecule type" value="Genomic_DNA"/>
</dbReference>